<dbReference type="EMBL" id="JAMXQV010000031">
    <property type="protein sequence ID" value="MCR6489196.1"/>
    <property type="molecule type" value="Genomic_DNA"/>
</dbReference>
<proteinExistence type="predicted"/>
<sequence length="197" mass="21220">MAFRPGIVEPASETERIISMRKRRFLLTLAALVFGVGMLSAPAASAAGSSPAAAIGTATTTKVAWVHQCAAMHCGYHEVPAGQYAFVYCAATTDENFWNLIVTASPWDRSLTIAGYVSTDALDAPISSPRCGNYLGNPAPTEYWAHSCPLMSCGYGVIRKGDNYRRLDFVTAPNGELWYLAIDLSSPDYLLAGYIKP</sequence>
<evidence type="ECO:0008006" key="4">
    <source>
        <dbReference type="Google" id="ProtNLM"/>
    </source>
</evidence>
<protein>
    <recommendedName>
        <fullName evidence="4">Secreted protein</fullName>
    </recommendedName>
</protein>
<feature type="signal peptide" evidence="1">
    <location>
        <begin position="1"/>
        <end position="46"/>
    </location>
</feature>
<comment type="caution">
    <text evidence="2">The sequence shown here is derived from an EMBL/GenBank/DDBJ whole genome shotgun (WGS) entry which is preliminary data.</text>
</comment>
<dbReference type="Proteomes" id="UP001144096">
    <property type="component" value="Unassembled WGS sequence"/>
</dbReference>
<evidence type="ECO:0000313" key="3">
    <source>
        <dbReference type="Proteomes" id="UP001144096"/>
    </source>
</evidence>
<gene>
    <name evidence="2" type="ORF">M8542_40880</name>
</gene>
<dbReference type="RefSeq" id="WP_257925770.1">
    <property type="nucleotide sequence ID" value="NZ_JAMXQV010000031.1"/>
</dbReference>
<keyword evidence="1" id="KW-0732">Signal</keyword>
<dbReference type="AlphaFoldDB" id="A0A9X2NI45"/>
<evidence type="ECO:0000313" key="2">
    <source>
        <dbReference type="EMBL" id="MCR6489196.1"/>
    </source>
</evidence>
<keyword evidence="3" id="KW-1185">Reference proteome</keyword>
<evidence type="ECO:0000256" key="1">
    <source>
        <dbReference type="SAM" id="SignalP"/>
    </source>
</evidence>
<organism evidence="2 3">
    <name type="scientific">Amycolatopsis iheyensis</name>
    <dbReference type="NCBI Taxonomy" id="2945988"/>
    <lineage>
        <taxon>Bacteria</taxon>
        <taxon>Bacillati</taxon>
        <taxon>Actinomycetota</taxon>
        <taxon>Actinomycetes</taxon>
        <taxon>Pseudonocardiales</taxon>
        <taxon>Pseudonocardiaceae</taxon>
        <taxon>Amycolatopsis</taxon>
    </lineage>
</organism>
<accession>A0A9X2NI45</accession>
<feature type="chain" id="PRO_5040855221" description="Secreted protein" evidence="1">
    <location>
        <begin position="47"/>
        <end position="197"/>
    </location>
</feature>
<reference evidence="2" key="1">
    <citation type="submission" date="2022-06" db="EMBL/GenBank/DDBJ databases">
        <title>Amycolatopsis iheyaensis sp. nov., a new species of the genus Amycolatopsis isolated from soil in Iheya island, Japan.</title>
        <authorList>
            <person name="Ngamcharungchit C."/>
            <person name="Kanto H."/>
            <person name="Take A."/>
            <person name="Intra B."/>
            <person name="Matsumoto A."/>
            <person name="Panbangred W."/>
            <person name="Inahashi Y."/>
        </authorList>
    </citation>
    <scope>NUCLEOTIDE SEQUENCE</scope>
    <source>
        <strain evidence="2">OK19-0408</strain>
    </source>
</reference>
<name>A0A9X2NI45_9PSEU</name>